<evidence type="ECO:0000259" key="5">
    <source>
        <dbReference type="PROSITE" id="PS50178"/>
    </source>
</evidence>
<dbReference type="PANTHER" id="PTHR46624:SF4">
    <property type="entry name" value="FYVE-TYPE DOMAIN-CONTAINING PROTEIN"/>
    <property type="match status" value="1"/>
</dbReference>
<dbReference type="GO" id="GO:0140042">
    <property type="term" value="P:lipid droplet formation"/>
    <property type="evidence" value="ECO:0007669"/>
    <property type="project" value="TreeGrafter"/>
</dbReference>
<dbReference type="InterPro" id="IPR013083">
    <property type="entry name" value="Znf_RING/FYVE/PHD"/>
</dbReference>
<evidence type="ECO:0000256" key="3">
    <source>
        <dbReference type="ARBA" id="ARBA00022833"/>
    </source>
</evidence>
<dbReference type="PANTHER" id="PTHR46624">
    <property type="entry name" value="AGAP002036-PA"/>
    <property type="match status" value="1"/>
</dbReference>
<dbReference type="PROSITE" id="PS50178">
    <property type="entry name" value="ZF_FYVE"/>
    <property type="match status" value="1"/>
</dbReference>
<name>A0A814NN98_9BILA</name>
<keyword evidence="3" id="KW-0862">Zinc</keyword>
<dbReference type="AlphaFoldDB" id="A0A814NN98"/>
<dbReference type="InterPro" id="IPR000306">
    <property type="entry name" value="Znf_FYVE"/>
</dbReference>
<dbReference type="GO" id="GO:0008270">
    <property type="term" value="F:zinc ion binding"/>
    <property type="evidence" value="ECO:0007669"/>
    <property type="project" value="UniProtKB-KW"/>
</dbReference>
<organism evidence="6 7">
    <name type="scientific">Adineta steineri</name>
    <dbReference type="NCBI Taxonomy" id="433720"/>
    <lineage>
        <taxon>Eukaryota</taxon>
        <taxon>Metazoa</taxon>
        <taxon>Spiralia</taxon>
        <taxon>Gnathifera</taxon>
        <taxon>Rotifera</taxon>
        <taxon>Eurotatoria</taxon>
        <taxon>Bdelloidea</taxon>
        <taxon>Adinetida</taxon>
        <taxon>Adinetidae</taxon>
        <taxon>Adineta</taxon>
    </lineage>
</organism>
<keyword evidence="1" id="KW-0479">Metal-binding</keyword>
<evidence type="ECO:0000313" key="6">
    <source>
        <dbReference type="EMBL" id="CAF1095488.1"/>
    </source>
</evidence>
<dbReference type="GO" id="GO:0005545">
    <property type="term" value="F:1-phosphatidylinositol binding"/>
    <property type="evidence" value="ECO:0007669"/>
    <property type="project" value="TreeGrafter"/>
</dbReference>
<dbReference type="EMBL" id="CAJNOE010000256">
    <property type="protein sequence ID" value="CAF1095488.1"/>
    <property type="molecule type" value="Genomic_DNA"/>
</dbReference>
<sequence length="138" mass="15498">MVMKLVVAEIPEALSRLPGAGMAMVGPVTVDIPTTRRVYETVLSGLEKIGVNYPIEFIKESTRPNYWQPDSECSSCSICKSIFNNTTNRLHHCRSCGYGVCEHCSPNKRSVPERDWLTPVRVCKMCDRAMNDASTERK</sequence>
<dbReference type="GO" id="GO:0005811">
    <property type="term" value="C:lipid droplet"/>
    <property type="evidence" value="ECO:0007669"/>
    <property type="project" value="TreeGrafter"/>
</dbReference>
<protein>
    <recommendedName>
        <fullName evidence="5">FYVE-type domain-containing protein</fullName>
    </recommendedName>
</protein>
<dbReference type="Pfam" id="PF01363">
    <property type="entry name" value="FYVE"/>
    <property type="match status" value="1"/>
</dbReference>
<proteinExistence type="predicted"/>
<dbReference type="GO" id="GO:0043325">
    <property type="term" value="F:phosphatidylinositol-3,4-bisphosphate binding"/>
    <property type="evidence" value="ECO:0007669"/>
    <property type="project" value="TreeGrafter"/>
</dbReference>
<dbReference type="InterPro" id="IPR011011">
    <property type="entry name" value="Znf_FYVE_PHD"/>
</dbReference>
<dbReference type="SMART" id="SM00064">
    <property type="entry name" value="FYVE"/>
    <property type="match status" value="1"/>
</dbReference>
<dbReference type="InterPro" id="IPR017455">
    <property type="entry name" value="Znf_FYVE-rel"/>
</dbReference>
<accession>A0A814NN98</accession>
<dbReference type="GO" id="GO:0032266">
    <property type="term" value="F:phosphatidylinositol-3-phosphate binding"/>
    <property type="evidence" value="ECO:0007669"/>
    <property type="project" value="TreeGrafter"/>
</dbReference>
<dbReference type="InterPro" id="IPR042427">
    <property type="entry name" value="ZFYV1"/>
</dbReference>
<feature type="domain" description="FYVE-type" evidence="5">
    <location>
        <begin position="70"/>
        <end position="131"/>
    </location>
</feature>
<keyword evidence="2 4" id="KW-0863">Zinc-finger</keyword>
<reference evidence="6" key="1">
    <citation type="submission" date="2021-02" db="EMBL/GenBank/DDBJ databases">
        <authorList>
            <person name="Nowell W R."/>
        </authorList>
    </citation>
    <scope>NUCLEOTIDE SEQUENCE</scope>
</reference>
<evidence type="ECO:0000256" key="4">
    <source>
        <dbReference type="PROSITE-ProRule" id="PRU00091"/>
    </source>
</evidence>
<dbReference type="Gene3D" id="3.30.40.10">
    <property type="entry name" value="Zinc/RING finger domain, C3HC4 (zinc finger)"/>
    <property type="match status" value="1"/>
</dbReference>
<evidence type="ECO:0000256" key="2">
    <source>
        <dbReference type="ARBA" id="ARBA00022771"/>
    </source>
</evidence>
<dbReference type="SUPFAM" id="SSF57903">
    <property type="entry name" value="FYVE/PHD zinc finger"/>
    <property type="match status" value="1"/>
</dbReference>
<dbReference type="Proteomes" id="UP000663860">
    <property type="component" value="Unassembled WGS sequence"/>
</dbReference>
<dbReference type="GO" id="GO:0005547">
    <property type="term" value="F:phosphatidylinositol-3,4,5-trisphosphate binding"/>
    <property type="evidence" value="ECO:0007669"/>
    <property type="project" value="TreeGrafter"/>
</dbReference>
<comment type="caution">
    <text evidence="6">The sequence shown here is derived from an EMBL/GenBank/DDBJ whole genome shotgun (WGS) entry which is preliminary data.</text>
</comment>
<evidence type="ECO:0000313" key="7">
    <source>
        <dbReference type="Proteomes" id="UP000663860"/>
    </source>
</evidence>
<evidence type="ECO:0000256" key="1">
    <source>
        <dbReference type="ARBA" id="ARBA00022723"/>
    </source>
</evidence>
<gene>
    <name evidence="6" type="ORF">IZO911_LOCUS22740</name>
</gene>